<dbReference type="RefSeq" id="WP_344677410.1">
    <property type="nucleotide sequence ID" value="NZ_BAAAUX010000001.1"/>
</dbReference>
<evidence type="ECO:0000313" key="1">
    <source>
        <dbReference type="EMBL" id="GAA2774025.1"/>
    </source>
</evidence>
<gene>
    <name evidence="1" type="ORF">GCM10010470_02290</name>
</gene>
<dbReference type="Proteomes" id="UP001500979">
    <property type="component" value="Unassembled WGS sequence"/>
</dbReference>
<organism evidence="1 2">
    <name type="scientific">Saccharopolyspora taberi</name>
    <dbReference type="NCBI Taxonomy" id="60895"/>
    <lineage>
        <taxon>Bacteria</taxon>
        <taxon>Bacillati</taxon>
        <taxon>Actinomycetota</taxon>
        <taxon>Actinomycetes</taxon>
        <taxon>Pseudonocardiales</taxon>
        <taxon>Pseudonocardiaceae</taxon>
        <taxon>Saccharopolyspora</taxon>
    </lineage>
</organism>
<dbReference type="Pfam" id="PF05119">
    <property type="entry name" value="Terminase_4"/>
    <property type="match status" value="1"/>
</dbReference>
<comment type="caution">
    <text evidence="1">The sequence shown here is derived from an EMBL/GenBank/DDBJ whole genome shotgun (WGS) entry which is preliminary data.</text>
</comment>
<evidence type="ECO:0000313" key="2">
    <source>
        <dbReference type="Proteomes" id="UP001500979"/>
    </source>
</evidence>
<dbReference type="NCBIfam" id="TIGR01558">
    <property type="entry name" value="sm_term_P27"/>
    <property type="match status" value="1"/>
</dbReference>
<proteinExistence type="predicted"/>
<evidence type="ECO:0008006" key="3">
    <source>
        <dbReference type="Google" id="ProtNLM"/>
    </source>
</evidence>
<dbReference type="InterPro" id="IPR006448">
    <property type="entry name" value="Phage_term_ssu_P27"/>
</dbReference>
<name>A0ABN3V1I5_9PSEU</name>
<accession>A0ABN3V1I5</accession>
<dbReference type="EMBL" id="BAAAUX010000001">
    <property type="protein sequence ID" value="GAA2774025.1"/>
    <property type="molecule type" value="Genomic_DNA"/>
</dbReference>
<protein>
    <recommendedName>
        <fullName evidence="3">Phage terminase small subunit P27 family</fullName>
    </recommendedName>
</protein>
<keyword evidence="2" id="KW-1185">Reference proteome</keyword>
<sequence>MGTTGRPKKPTSLKVLHGDRKDRINTLEPKPASLEVAPPEWLSDEAVEVWHRLAADLQRTGVLTAWDVEAYALWCDAVVRRRHAVLELQKTGEVIELPVFNKNGEQTGYRLAKSPWTLVLNEADAQFQKYAARFGLTPSDRADLSIGEARRDPTEDLLSG</sequence>
<reference evidence="1 2" key="1">
    <citation type="journal article" date="2019" name="Int. J. Syst. Evol. Microbiol.">
        <title>The Global Catalogue of Microorganisms (GCM) 10K type strain sequencing project: providing services to taxonomists for standard genome sequencing and annotation.</title>
        <authorList>
            <consortium name="The Broad Institute Genomics Platform"/>
            <consortium name="The Broad Institute Genome Sequencing Center for Infectious Disease"/>
            <person name="Wu L."/>
            <person name="Ma J."/>
        </authorList>
    </citation>
    <scope>NUCLEOTIDE SEQUENCE [LARGE SCALE GENOMIC DNA]</scope>
    <source>
        <strain evidence="1 2">JCM 9383</strain>
    </source>
</reference>